<dbReference type="PANTHER" id="PTHR47941">
    <property type="entry name" value="PENTATRICOPEPTIDE REPEAT-CONTAINING PROTEIN 3, MITOCHONDRIAL"/>
    <property type="match status" value="1"/>
</dbReference>
<gene>
    <name evidence="4" type="ORF">Goshw_026600</name>
</gene>
<feature type="repeat" description="PPR" evidence="3">
    <location>
        <begin position="25"/>
        <end position="59"/>
    </location>
</feature>
<keyword evidence="5" id="KW-1185">Reference proteome</keyword>
<organism evidence="4 5">
    <name type="scientific">Gossypium schwendimanii</name>
    <name type="common">Cotton</name>
    <dbReference type="NCBI Taxonomy" id="34291"/>
    <lineage>
        <taxon>Eukaryota</taxon>
        <taxon>Viridiplantae</taxon>
        <taxon>Streptophyta</taxon>
        <taxon>Embryophyta</taxon>
        <taxon>Tracheophyta</taxon>
        <taxon>Spermatophyta</taxon>
        <taxon>Magnoliopsida</taxon>
        <taxon>eudicotyledons</taxon>
        <taxon>Gunneridae</taxon>
        <taxon>Pentapetalae</taxon>
        <taxon>rosids</taxon>
        <taxon>malvids</taxon>
        <taxon>Malvales</taxon>
        <taxon>Malvaceae</taxon>
        <taxon>Malvoideae</taxon>
        <taxon>Gossypium</taxon>
    </lineage>
</organism>
<dbReference type="NCBIfam" id="TIGR00756">
    <property type="entry name" value="PPR"/>
    <property type="match status" value="1"/>
</dbReference>
<dbReference type="Pfam" id="PF13041">
    <property type="entry name" value="PPR_2"/>
    <property type="match status" value="1"/>
</dbReference>
<evidence type="ECO:0000256" key="2">
    <source>
        <dbReference type="ARBA" id="ARBA00022737"/>
    </source>
</evidence>
<evidence type="ECO:0000313" key="5">
    <source>
        <dbReference type="Proteomes" id="UP000593576"/>
    </source>
</evidence>
<dbReference type="Proteomes" id="UP000593576">
    <property type="component" value="Unassembled WGS sequence"/>
</dbReference>
<comment type="caution">
    <text evidence="4">The sequence shown here is derived from an EMBL/GenBank/DDBJ whole genome shotgun (WGS) entry which is preliminary data.</text>
</comment>
<evidence type="ECO:0008006" key="6">
    <source>
        <dbReference type="Google" id="ProtNLM"/>
    </source>
</evidence>
<name>A0A7J9NEX7_GOSSC</name>
<sequence>MPYARQWEETTSLLNRTMNEGVHPDVVTFNSLINALCKEKRTSEAFTVLELMIQRNVKPNVVTYNCSIYEFCS</sequence>
<dbReference type="OrthoDB" id="968403at2759"/>
<evidence type="ECO:0000256" key="3">
    <source>
        <dbReference type="PROSITE-ProRule" id="PRU00708"/>
    </source>
</evidence>
<dbReference type="EMBL" id="JABFAF010279757">
    <property type="protein sequence ID" value="MBA0881718.1"/>
    <property type="molecule type" value="Genomic_DNA"/>
</dbReference>
<keyword evidence="2" id="KW-0677">Repeat</keyword>
<dbReference type="InterPro" id="IPR011990">
    <property type="entry name" value="TPR-like_helical_dom_sf"/>
</dbReference>
<proteinExistence type="inferred from homology"/>
<evidence type="ECO:0000313" key="4">
    <source>
        <dbReference type="EMBL" id="MBA0881718.1"/>
    </source>
</evidence>
<evidence type="ECO:0000256" key="1">
    <source>
        <dbReference type="ARBA" id="ARBA00007626"/>
    </source>
</evidence>
<accession>A0A7J9NEX7</accession>
<dbReference type="AlphaFoldDB" id="A0A7J9NEX7"/>
<dbReference type="PROSITE" id="PS51375">
    <property type="entry name" value="PPR"/>
    <property type="match status" value="1"/>
</dbReference>
<comment type="similarity">
    <text evidence="1">Belongs to the PPR family. P subfamily.</text>
</comment>
<protein>
    <recommendedName>
        <fullName evidence="6">Pentatricopeptide repeat-containing protein</fullName>
    </recommendedName>
</protein>
<reference evidence="4 5" key="1">
    <citation type="journal article" date="2019" name="Genome Biol. Evol.">
        <title>Insights into the evolution of the New World diploid cottons (Gossypium, subgenus Houzingenia) based on genome sequencing.</title>
        <authorList>
            <person name="Grover C.E."/>
            <person name="Arick M.A. 2nd"/>
            <person name="Thrash A."/>
            <person name="Conover J.L."/>
            <person name="Sanders W.S."/>
            <person name="Peterson D.G."/>
            <person name="Frelichowski J.E."/>
            <person name="Scheffler J.A."/>
            <person name="Scheffler B.E."/>
            <person name="Wendel J.F."/>
        </authorList>
    </citation>
    <scope>NUCLEOTIDE SEQUENCE [LARGE SCALE GENOMIC DNA]</scope>
    <source>
        <strain evidence="4">1</strain>
        <tissue evidence="4">Leaf</tissue>
    </source>
</reference>
<dbReference type="InterPro" id="IPR002885">
    <property type="entry name" value="PPR_rpt"/>
</dbReference>
<dbReference type="Gene3D" id="1.25.40.10">
    <property type="entry name" value="Tetratricopeptide repeat domain"/>
    <property type="match status" value="1"/>
</dbReference>